<reference evidence="1 2" key="1">
    <citation type="submission" date="2019-07" db="EMBL/GenBank/DDBJ databases">
        <title>Whole genome shotgun sequence of Novosphingobium sediminis NBRC 106119.</title>
        <authorList>
            <person name="Hosoyama A."/>
            <person name="Uohara A."/>
            <person name="Ohji S."/>
            <person name="Ichikawa N."/>
        </authorList>
    </citation>
    <scope>NUCLEOTIDE SEQUENCE [LARGE SCALE GENOMIC DNA]</scope>
    <source>
        <strain evidence="1 2">NBRC 106119</strain>
    </source>
</reference>
<name>A0A512APT9_9SPHN</name>
<proteinExistence type="predicted"/>
<gene>
    <name evidence="1" type="ORF">NSE01_35520</name>
</gene>
<evidence type="ECO:0000313" key="1">
    <source>
        <dbReference type="EMBL" id="GEO01720.1"/>
    </source>
</evidence>
<evidence type="ECO:0008006" key="3">
    <source>
        <dbReference type="Google" id="ProtNLM"/>
    </source>
</evidence>
<protein>
    <recommendedName>
        <fullName evidence="3">HsdR</fullName>
    </recommendedName>
</protein>
<dbReference type="Proteomes" id="UP000321464">
    <property type="component" value="Unassembled WGS sequence"/>
</dbReference>
<dbReference type="OrthoDB" id="3818700at2"/>
<dbReference type="RefSeq" id="WP_147161042.1">
    <property type="nucleotide sequence ID" value="NZ_BJYR01000026.1"/>
</dbReference>
<accession>A0A512APT9</accession>
<dbReference type="EMBL" id="BJYR01000026">
    <property type="protein sequence ID" value="GEO01720.1"/>
    <property type="molecule type" value="Genomic_DNA"/>
</dbReference>
<organism evidence="1 2">
    <name type="scientific">Novosphingobium sediminis</name>
    <dbReference type="NCBI Taxonomy" id="707214"/>
    <lineage>
        <taxon>Bacteria</taxon>
        <taxon>Pseudomonadati</taxon>
        <taxon>Pseudomonadota</taxon>
        <taxon>Alphaproteobacteria</taxon>
        <taxon>Sphingomonadales</taxon>
        <taxon>Sphingomonadaceae</taxon>
        <taxon>Novosphingobium</taxon>
    </lineage>
</organism>
<keyword evidence="2" id="KW-1185">Reference proteome</keyword>
<evidence type="ECO:0000313" key="2">
    <source>
        <dbReference type="Proteomes" id="UP000321464"/>
    </source>
</evidence>
<sequence>MTKERIALATVSIAESAMDFLKRAVDEIEKHPKYSVIHFATAVELILKARLMHEHWALVVEKTSDADVERFLSGDCRTVSPAEAIRRLSKIAGQSIPADAVTQFNRLATHRNRMVHFFHEAGANEASAELLEGIAREQCLCWFHLERLLRLWSDQFAEMDDDITRIAWAMKRNRQFLAVKFEQLKPKIDTDAANGVAFHDCAGCGFAAAEVDDVSDLLHSLSCRVCGLTGGYLQMPCPSGCGHDITIDADHGSHRQCEDCGHVVSQEELTDALSTEYVAHEDFVQMNCAFCCSLGSVVQHGESYVCTECLSFEEEIALCGWCNEMQIGGGDLEFSYHSGCEFCDGQAGWHRDD</sequence>
<dbReference type="AlphaFoldDB" id="A0A512APT9"/>
<comment type="caution">
    <text evidence="1">The sequence shown here is derived from an EMBL/GenBank/DDBJ whole genome shotgun (WGS) entry which is preliminary data.</text>
</comment>